<evidence type="ECO:0000313" key="3">
    <source>
        <dbReference type="Proteomes" id="UP000624703"/>
    </source>
</evidence>
<feature type="signal peptide" evidence="1">
    <location>
        <begin position="1"/>
        <end position="34"/>
    </location>
</feature>
<dbReference type="Gene3D" id="3.90.1720.10">
    <property type="entry name" value="endopeptidase domain like (from Nostoc punctiforme)"/>
    <property type="match status" value="1"/>
</dbReference>
<dbReference type="Proteomes" id="UP000624703">
    <property type="component" value="Unassembled WGS sequence"/>
</dbReference>
<evidence type="ECO:0000313" key="2">
    <source>
        <dbReference type="EMBL" id="MBK1792705.1"/>
    </source>
</evidence>
<dbReference type="AlphaFoldDB" id="A0A8J7SKA3"/>
<dbReference type="EMBL" id="JAENIM010000047">
    <property type="protein sequence ID" value="MBK1792705.1"/>
    <property type="molecule type" value="Genomic_DNA"/>
</dbReference>
<proteinExistence type="predicted"/>
<keyword evidence="3" id="KW-1185">Reference proteome</keyword>
<feature type="chain" id="PRO_5035318138" description="Permuted papain-like amidase enzyme, YaeF/YiiX, C92 family" evidence="1">
    <location>
        <begin position="35"/>
        <end position="265"/>
    </location>
</feature>
<accession>A0A8J7SKA3</accession>
<keyword evidence="1" id="KW-0732">Signal</keyword>
<evidence type="ECO:0000256" key="1">
    <source>
        <dbReference type="SAM" id="SignalP"/>
    </source>
</evidence>
<dbReference type="RefSeq" id="WP_200312715.1">
    <property type="nucleotide sequence ID" value="NZ_JAENIM010000047.1"/>
</dbReference>
<gene>
    <name evidence="2" type="ORF">JIN82_16195</name>
</gene>
<comment type="caution">
    <text evidence="2">The sequence shown here is derived from an EMBL/GenBank/DDBJ whole genome shotgun (WGS) entry which is preliminary data.</text>
</comment>
<protein>
    <recommendedName>
        <fullName evidence="4">Permuted papain-like amidase enzyme, YaeF/YiiX, C92 family</fullName>
    </recommendedName>
</protein>
<evidence type="ECO:0008006" key="4">
    <source>
        <dbReference type="Google" id="ProtNLM"/>
    </source>
</evidence>
<organism evidence="2 3">
    <name type="scientific">Persicirhabdus sediminis</name>
    <dbReference type="NCBI Taxonomy" id="454144"/>
    <lineage>
        <taxon>Bacteria</taxon>
        <taxon>Pseudomonadati</taxon>
        <taxon>Verrucomicrobiota</taxon>
        <taxon>Verrucomicrobiia</taxon>
        <taxon>Verrucomicrobiales</taxon>
        <taxon>Verrucomicrobiaceae</taxon>
        <taxon>Persicirhabdus</taxon>
    </lineage>
</organism>
<name>A0A8J7SKA3_9BACT</name>
<sequence>MTTKRSSVSEKLRMYCCLLLVGVGLKELATPASAGPHAGFFPFSLMEGAPCAPLADGAQYQRLQAVYHYDKVLSADYFTELVELLQPGDVIAFYMESSEAQRSVLAGGVQKVPYAMFKYGHLALVTCASKGGKHHSGDLRLLQVAMKQAVTASTHLSKLRDSNWMVFRAPSGSLDLARLDEFTEQVCLSASSPSKSYDYSGALGLWNGNRRPKNASDVKSEYSCSTLVVAALHYSGFSLRCSSRYGVLDIITPKQVVTSYGCKVR</sequence>
<reference evidence="2" key="1">
    <citation type="submission" date="2021-01" db="EMBL/GenBank/DDBJ databases">
        <title>Modified the classification status of verrucomicrobia.</title>
        <authorList>
            <person name="Feng X."/>
        </authorList>
    </citation>
    <scope>NUCLEOTIDE SEQUENCE</scope>
    <source>
        <strain evidence="2">_KCTC 22039</strain>
    </source>
</reference>